<dbReference type="AlphaFoldDB" id="A0A401QYN9"/>
<evidence type="ECO:0000313" key="8">
    <source>
        <dbReference type="EMBL" id="GCB90485.1"/>
    </source>
</evidence>
<evidence type="ECO:0000256" key="1">
    <source>
        <dbReference type="ARBA" id="ARBA00004370"/>
    </source>
</evidence>
<evidence type="ECO:0000256" key="5">
    <source>
        <dbReference type="ARBA" id="ARBA00023136"/>
    </source>
</evidence>
<evidence type="ECO:0000256" key="6">
    <source>
        <dbReference type="RuleBase" id="RU363076"/>
    </source>
</evidence>
<dbReference type="CDD" id="cd06662">
    <property type="entry name" value="SURF1"/>
    <property type="match status" value="1"/>
</dbReference>
<feature type="transmembrane region" description="Helical" evidence="6">
    <location>
        <begin position="21"/>
        <end position="43"/>
    </location>
</feature>
<dbReference type="PANTHER" id="PTHR23427:SF2">
    <property type="entry name" value="SURFEIT LOCUS PROTEIN 1"/>
    <property type="match status" value="1"/>
</dbReference>
<feature type="transmembrane region" description="Helical" evidence="6">
    <location>
        <begin position="230"/>
        <end position="250"/>
    </location>
</feature>
<evidence type="ECO:0000256" key="2">
    <source>
        <dbReference type="ARBA" id="ARBA00007165"/>
    </source>
</evidence>
<keyword evidence="4 6" id="KW-1133">Transmembrane helix</keyword>
<dbReference type="GO" id="GO:0005886">
    <property type="term" value="C:plasma membrane"/>
    <property type="evidence" value="ECO:0007669"/>
    <property type="project" value="UniProtKB-SubCell"/>
</dbReference>
<dbReference type="Pfam" id="PF02104">
    <property type="entry name" value="SURF1"/>
    <property type="match status" value="1"/>
</dbReference>
<keyword evidence="5 6" id="KW-0472">Membrane</keyword>
<dbReference type="InterPro" id="IPR002994">
    <property type="entry name" value="Surf1/Shy1"/>
</dbReference>
<protein>
    <recommendedName>
        <fullName evidence="6">SURF1-like protein</fullName>
    </recommendedName>
</protein>
<reference evidence="8 9" key="1">
    <citation type="journal article" date="2019" name="Microbiol. Resour. Announc.">
        <title>Draft Genome Sequence of the Most Traditional epsilon-Poly-l-Lysine Producer, Streptomyces albulus NBRC14147.</title>
        <authorList>
            <person name="Yamanaka K."/>
            <person name="Hamano Y."/>
        </authorList>
    </citation>
    <scope>NUCLEOTIDE SEQUENCE [LARGE SCALE GENOMIC DNA]</scope>
    <source>
        <strain evidence="8 9">NBRC 14147</strain>
    </source>
</reference>
<evidence type="ECO:0000256" key="3">
    <source>
        <dbReference type="ARBA" id="ARBA00022692"/>
    </source>
</evidence>
<name>A0A401QYN9_STRNR</name>
<feature type="region of interest" description="Disordered" evidence="7">
    <location>
        <begin position="262"/>
        <end position="328"/>
    </location>
</feature>
<keyword evidence="6" id="KW-1003">Cell membrane</keyword>
<dbReference type="EMBL" id="BHXC01000006">
    <property type="protein sequence ID" value="GCB90485.1"/>
    <property type="molecule type" value="Genomic_DNA"/>
</dbReference>
<evidence type="ECO:0000256" key="7">
    <source>
        <dbReference type="SAM" id="MobiDB-lite"/>
    </source>
</evidence>
<proteinExistence type="inferred from homology"/>
<evidence type="ECO:0000256" key="4">
    <source>
        <dbReference type="ARBA" id="ARBA00022989"/>
    </source>
</evidence>
<organism evidence="8 9">
    <name type="scientific">Streptomyces noursei</name>
    <name type="common">Streptomyces albulus</name>
    <dbReference type="NCBI Taxonomy" id="1971"/>
    <lineage>
        <taxon>Bacteria</taxon>
        <taxon>Bacillati</taxon>
        <taxon>Actinomycetota</taxon>
        <taxon>Actinomycetes</taxon>
        <taxon>Kitasatosporales</taxon>
        <taxon>Streptomycetaceae</taxon>
        <taxon>Streptomyces</taxon>
    </lineage>
</organism>
<feature type="compositionally biased region" description="Low complexity" evidence="7">
    <location>
        <begin position="302"/>
        <end position="317"/>
    </location>
</feature>
<dbReference type="PANTHER" id="PTHR23427">
    <property type="entry name" value="SURFEIT LOCUS PROTEIN"/>
    <property type="match status" value="1"/>
</dbReference>
<keyword evidence="3 6" id="KW-0812">Transmembrane</keyword>
<sequence>MLPGTRGTVAAVYRFLLTRQWVILTLLGLVLIPVMIKLGFWQFHRHQHKVAQNAQIARNLAATPVPVTELAAVGRTLPQGDMWRRVTATGTYDTAHEVVVRQRTAADEQTIGYYVLTPLVLADGKAVVVNRGWIPAGDDLTKFPHVPAAPTGTLTVTGRMMVDETTAVSGIKDTKGLPPRQVMLINSRQQAKRVGRPMLGGYIEQTAPQTKDNSPELVPEPDHDSIGPHMAYAVQWWLFAAAVPVGWVVLVRRERRDRLTAAARETAAAEQPERTEQAGEAGEAEPVSAPADPDDGDGGGTKAADAADSAADGAVDGEPVARTAAAPD</sequence>
<dbReference type="Proteomes" id="UP000288351">
    <property type="component" value="Unassembled WGS sequence"/>
</dbReference>
<dbReference type="InterPro" id="IPR045214">
    <property type="entry name" value="Surf1/Surf4"/>
</dbReference>
<accession>A0A401QYN9</accession>
<gene>
    <name evidence="8" type="ORF">SALB_03192</name>
</gene>
<dbReference type="PROSITE" id="PS50895">
    <property type="entry name" value="SURF1"/>
    <property type="match status" value="1"/>
</dbReference>
<comment type="subcellular location">
    <subcellularLocation>
        <location evidence="6">Cell membrane</location>
        <topology evidence="6">Multi-pass membrane protein</topology>
    </subcellularLocation>
    <subcellularLocation>
        <location evidence="1">Membrane</location>
    </subcellularLocation>
</comment>
<comment type="caution">
    <text evidence="8">The sequence shown here is derived from an EMBL/GenBank/DDBJ whole genome shotgun (WGS) entry which is preliminary data.</text>
</comment>
<comment type="similarity">
    <text evidence="2 6">Belongs to the SURF1 family.</text>
</comment>
<evidence type="ECO:0000313" key="9">
    <source>
        <dbReference type="Proteomes" id="UP000288351"/>
    </source>
</evidence>